<proteinExistence type="predicted"/>
<feature type="non-terminal residue" evidence="9">
    <location>
        <position position="244"/>
    </location>
</feature>
<dbReference type="AlphaFoldDB" id="A0A0C3SAY8"/>
<dbReference type="GO" id="GO:0003697">
    <property type="term" value="F:single-stranded DNA binding"/>
    <property type="evidence" value="ECO:0007669"/>
    <property type="project" value="TreeGrafter"/>
</dbReference>
<protein>
    <recommendedName>
        <fullName evidence="8">HIT domain-containing protein</fullName>
    </recommendedName>
</protein>
<feature type="non-terminal residue" evidence="9">
    <location>
        <position position="1"/>
    </location>
</feature>
<organism evidence="9 10">
    <name type="scientific">Phlebiopsis gigantea (strain 11061_1 CR5-6)</name>
    <name type="common">White-rot fungus</name>
    <name type="synonym">Peniophora gigantea</name>
    <dbReference type="NCBI Taxonomy" id="745531"/>
    <lineage>
        <taxon>Eukaryota</taxon>
        <taxon>Fungi</taxon>
        <taxon>Dikarya</taxon>
        <taxon>Basidiomycota</taxon>
        <taxon>Agaricomycotina</taxon>
        <taxon>Agaricomycetes</taxon>
        <taxon>Polyporales</taxon>
        <taxon>Phanerochaetaceae</taxon>
        <taxon>Phlebiopsis</taxon>
    </lineage>
</organism>
<evidence type="ECO:0000256" key="1">
    <source>
        <dbReference type="ARBA" id="ARBA00004123"/>
    </source>
</evidence>
<feature type="domain" description="HIT" evidence="8">
    <location>
        <begin position="9"/>
        <end position="133"/>
    </location>
</feature>
<dbReference type="InterPro" id="IPR011146">
    <property type="entry name" value="HIT-like"/>
</dbReference>
<dbReference type="InterPro" id="IPR036265">
    <property type="entry name" value="HIT-like_sf"/>
</dbReference>
<gene>
    <name evidence="9" type="ORF">PHLGIDRAFT_46286</name>
</gene>
<dbReference type="GO" id="GO:0003725">
    <property type="term" value="F:double-stranded RNA binding"/>
    <property type="evidence" value="ECO:0007669"/>
    <property type="project" value="TreeGrafter"/>
</dbReference>
<evidence type="ECO:0000256" key="6">
    <source>
        <dbReference type="PROSITE-ProRule" id="PRU00464"/>
    </source>
</evidence>
<keyword evidence="3" id="KW-0862">Zinc</keyword>
<dbReference type="HOGENOM" id="CLU_066882_1_1_1"/>
<evidence type="ECO:0000313" key="9">
    <source>
        <dbReference type="EMBL" id="KIP09607.1"/>
    </source>
</evidence>
<keyword evidence="2" id="KW-0479">Metal-binding</keyword>
<dbReference type="InterPro" id="IPR032566">
    <property type="entry name" value="Znf-C2HE"/>
</dbReference>
<evidence type="ECO:0000259" key="8">
    <source>
        <dbReference type="PROSITE" id="PS51084"/>
    </source>
</evidence>
<dbReference type="PANTHER" id="PTHR12486:SF4">
    <property type="entry name" value="APRATAXIN"/>
    <property type="match status" value="1"/>
</dbReference>
<dbReference type="GO" id="GO:0030983">
    <property type="term" value="F:mismatched DNA binding"/>
    <property type="evidence" value="ECO:0007669"/>
    <property type="project" value="TreeGrafter"/>
</dbReference>
<dbReference type="GO" id="GO:0000012">
    <property type="term" value="P:single strand break repair"/>
    <property type="evidence" value="ECO:0007669"/>
    <property type="project" value="TreeGrafter"/>
</dbReference>
<keyword evidence="4" id="KW-0238">DNA-binding</keyword>
<feature type="region of interest" description="Disordered" evidence="7">
    <location>
        <begin position="214"/>
        <end position="244"/>
    </location>
</feature>
<keyword evidence="10" id="KW-1185">Reference proteome</keyword>
<dbReference type="Gene3D" id="3.30.428.10">
    <property type="entry name" value="HIT-like"/>
    <property type="match status" value="1"/>
</dbReference>
<evidence type="ECO:0000256" key="4">
    <source>
        <dbReference type="ARBA" id="ARBA00023125"/>
    </source>
</evidence>
<dbReference type="PANTHER" id="PTHR12486">
    <property type="entry name" value="APRATAXIN-RELATED"/>
    <property type="match status" value="1"/>
</dbReference>
<sequence>SPLHILRGYAQRVDPSRLPGSVLFAHTDTSLTVFDAFPKSYFHLLVLPRPRRPFEIEDMDNLRTLLKKDKEAAKLVLLDLGEAAQRARERIKDEMLKRFGFKWDIWTGFHAGPSMAHLHLHVISADLRGDSMKNKKHYNSFHPKLGFFIHFDEVMSWFDAEPSFYKQKSALRPQAYLDLLKEPLQCFYCYEEIKNMPLLKEHLKAEFTTMKERERAKLEKKRQVQEAMAKKKRNKEARSPDAET</sequence>
<dbReference type="STRING" id="745531.A0A0C3SAY8"/>
<dbReference type="GO" id="GO:0046872">
    <property type="term" value="F:metal ion binding"/>
    <property type="evidence" value="ECO:0007669"/>
    <property type="project" value="UniProtKB-KW"/>
</dbReference>
<comment type="subcellular location">
    <subcellularLocation>
        <location evidence="1">Nucleus</location>
    </subcellularLocation>
</comment>
<evidence type="ECO:0000256" key="7">
    <source>
        <dbReference type="SAM" id="MobiDB-lite"/>
    </source>
</evidence>
<feature type="compositionally biased region" description="Basic and acidic residues" evidence="7">
    <location>
        <begin position="214"/>
        <end position="224"/>
    </location>
</feature>
<evidence type="ECO:0000256" key="5">
    <source>
        <dbReference type="ARBA" id="ARBA00023242"/>
    </source>
</evidence>
<feature type="short sequence motif" description="Histidine triad motif" evidence="6">
    <location>
        <begin position="117"/>
        <end position="121"/>
    </location>
</feature>
<evidence type="ECO:0000313" key="10">
    <source>
        <dbReference type="Proteomes" id="UP000053257"/>
    </source>
</evidence>
<evidence type="ECO:0000256" key="3">
    <source>
        <dbReference type="ARBA" id="ARBA00022833"/>
    </source>
</evidence>
<dbReference type="PROSITE" id="PS51084">
    <property type="entry name" value="HIT_2"/>
    <property type="match status" value="1"/>
</dbReference>
<dbReference type="EMBL" id="KN840464">
    <property type="protein sequence ID" value="KIP09607.1"/>
    <property type="molecule type" value="Genomic_DNA"/>
</dbReference>
<dbReference type="OrthoDB" id="3512845at2759"/>
<dbReference type="GO" id="GO:0033699">
    <property type="term" value="F:DNA 5'-adenosine monophosphate hydrolase activity"/>
    <property type="evidence" value="ECO:0007669"/>
    <property type="project" value="TreeGrafter"/>
</dbReference>
<dbReference type="Pfam" id="PF16278">
    <property type="entry name" value="zf-C2HE"/>
    <property type="match status" value="1"/>
</dbReference>
<dbReference type="Proteomes" id="UP000053257">
    <property type="component" value="Unassembled WGS sequence"/>
</dbReference>
<reference evidence="9 10" key="1">
    <citation type="journal article" date="2014" name="PLoS Genet.">
        <title>Analysis of the Phlebiopsis gigantea genome, transcriptome and secretome provides insight into its pioneer colonization strategies of wood.</title>
        <authorList>
            <person name="Hori C."/>
            <person name="Ishida T."/>
            <person name="Igarashi K."/>
            <person name="Samejima M."/>
            <person name="Suzuki H."/>
            <person name="Master E."/>
            <person name="Ferreira P."/>
            <person name="Ruiz-Duenas F.J."/>
            <person name="Held B."/>
            <person name="Canessa P."/>
            <person name="Larrondo L.F."/>
            <person name="Schmoll M."/>
            <person name="Druzhinina I.S."/>
            <person name="Kubicek C.P."/>
            <person name="Gaskell J.A."/>
            <person name="Kersten P."/>
            <person name="St John F."/>
            <person name="Glasner J."/>
            <person name="Sabat G."/>
            <person name="Splinter BonDurant S."/>
            <person name="Syed K."/>
            <person name="Yadav J."/>
            <person name="Mgbeahuruike A.C."/>
            <person name="Kovalchuk A."/>
            <person name="Asiegbu F.O."/>
            <person name="Lackner G."/>
            <person name="Hoffmeister D."/>
            <person name="Rencoret J."/>
            <person name="Gutierrez A."/>
            <person name="Sun H."/>
            <person name="Lindquist E."/>
            <person name="Barry K."/>
            <person name="Riley R."/>
            <person name="Grigoriev I.V."/>
            <person name="Henrissat B."/>
            <person name="Kues U."/>
            <person name="Berka R.M."/>
            <person name="Martinez A.T."/>
            <person name="Covert S.F."/>
            <person name="Blanchette R.A."/>
            <person name="Cullen D."/>
        </authorList>
    </citation>
    <scope>NUCLEOTIDE SEQUENCE [LARGE SCALE GENOMIC DNA]</scope>
    <source>
        <strain evidence="9 10">11061_1 CR5-6</strain>
    </source>
</reference>
<evidence type="ECO:0000256" key="2">
    <source>
        <dbReference type="ARBA" id="ARBA00022723"/>
    </source>
</evidence>
<dbReference type="GO" id="GO:1990165">
    <property type="term" value="F:single-strand break-containing DNA binding"/>
    <property type="evidence" value="ECO:0007669"/>
    <property type="project" value="TreeGrafter"/>
</dbReference>
<keyword evidence="5" id="KW-0539">Nucleus</keyword>
<dbReference type="Pfam" id="PF11969">
    <property type="entry name" value="DcpS_C"/>
    <property type="match status" value="1"/>
</dbReference>
<dbReference type="SUPFAM" id="SSF54197">
    <property type="entry name" value="HIT-like"/>
    <property type="match status" value="1"/>
</dbReference>
<accession>A0A0C3SAY8</accession>
<dbReference type="GO" id="GO:0005634">
    <property type="term" value="C:nucleus"/>
    <property type="evidence" value="ECO:0007669"/>
    <property type="project" value="UniProtKB-SubCell"/>
</dbReference>
<name>A0A0C3SAY8_PHLG1</name>